<dbReference type="Proteomes" id="UP001383192">
    <property type="component" value="Unassembled WGS sequence"/>
</dbReference>
<evidence type="ECO:0000313" key="3">
    <source>
        <dbReference type="EMBL" id="KAK7035450.1"/>
    </source>
</evidence>
<feature type="compositionally biased region" description="Basic and acidic residues" evidence="1">
    <location>
        <begin position="133"/>
        <end position="144"/>
    </location>
</feature>
<gene>
    <name evidence="3" type="ORF">VNI00_011743</name>
</gene>
<feature type="compositionally biased region" description="Polar residues" evidence="1">
    <location>
        <begin position="178"/>
        <end position="197"/>
    </location>
</feature>
<keyword evidence="2" id="KW-0472">Membrane</keyword>
<accession>A0AAW0C7K1</accession>
<organism evidence="3 4">
    <name type="scientific">Paramarasmius palmivorus</name>
    <dbReference type="NCBI Taxonomy" id="297713"/>
    <lineage>
        <taxon>Eukaryota</taxon>
        <taxon>Fungi</taxon>
        <taxon>Dikarya</taxon>
        <taxon>Basidiomycota</taxon>
        <taxon>Agaricomycotina</taxon>
        <taxon>Agaricomycetes</taxon>
        <taxon>Agaricomycetidae</taxon>
        <taxon>Agaricales</taxon>
        <taxon>Marasmiineae</taxon>
        <taxon>Marasmiaceae</taxon>
        <taxon>Paramarasmius</taxon>
    </lineage>
</organism>
<evidence type="ECO:0000313" key="4">
    <source>
        <dbReference type="Proteomes" id="UP001383192"/>
    </source>
</evidence>
<feature type="region of interest" description="Disordered" evidence="1">
    <location>
        <begin position="94"/>
        <end position="197"/>
    </location>
</feature>
<keyword evidence="2" id="KW-0812">Transmembrane</keyword>
<reference evidence="3 4" key="1">
    <citation type="submission" date="2024-01" db="EMBL/GenBank/DDBJ databases">
        <title>A draft genome for a cacao thread blight-causing isolate of Paramarasmius palmivorus.</title>
        <authorList>
            <person name="Baruah I.K."/>
            <person name="Bukari Y."/>
            <person name="Amoako-Attah I."/>
            <person name="Meinhardt L.W."/>
            <person name="Bailey B.A."/>
            <person name="Cohen S.P."/>
        </authorList>
    </citation>
    <scope>NUCLEOTIDE SEQUENCE [LARGE SCALE GENOMIC DNA]</scope>
    <source>
        <strain evidence="3 4">GH-12</strain>
    </source>
</reference>
<keyword evidence="2" id="KW-1133">Transmembrane helix</keyword>
<name>A0AAW0C7K1_9AGAR</name>
<sequence>MSPFCSSLRPCLDVRFVAETLTVRAEEQLSGTPTTPFHVDAVSSSEAASLHGQKAKTPIIAGSICGAVLGLAWIIGLFIYIRKRYRRKMRKRAALAAGQDPEQTVTKHKSKSAEPAEKVIIPPDPAVLLGHGRPGEHIYPESKGRPPHNRTSSEAAVSPPSTVYPPTSSVPQKDSMKQGDSSLHNAIPLNSSSTSNR</sequence>
<feature type="compositionally biased region" description="Low complexity" evidence="1">
    <location>
        <begin position="157"/>
        <end position="171"/>
    </location>
</feature>
<protein>
    <submittedName>
        <fullName evidence="3">Uncharacterized protein</fullName>
    </submittedName>
</protein>
<evidence type="ECO:0000256" key="2">
    <source>
        <dbReference type="SAM" id="Phobius"/>
    </source>
</evidence>
<feature type="transmembrane region" description="Helical" evidence="2">
    <location>
        <begin position="59"/>
        <end position="81"/>
    </location>
</feature>
<comment type="caution">
    <text evidence="3">The sequence shown here is derived from an EMBL/GenBank/DDBJ whole genome shotgun (WGS) entry which is preliminary data.</text>
</comment>
<dbReference type="EMBL" id="JAYKXP010000052">
    <property type="protein sequence ID" value="KAK7035450.1"/>
    <property type="molecule type" value="Genomic_DNA"/>
</dbReference>
<proteinExistence type="predicted"/>
<evidence type="ECO:0000256" key="1">
    <source>
        <dbReference type="SAM" id="MobiDB-lite"/>
    </source>
</evidence>
<dbReference type="AlphaFoldDB" id="A0AAW0C7K1"/>
<keyword evidence="4" id="KW-1185">Reference proteome</keyword>